<keyword evidence="1" id="KW-0812">Transmembrane</keyword>
<evidence type="ECO:0000313" key="3">
    <source>
        <dbReference type="EMBL" id="CAF0761910.1"/>
    </source>
</evidence>
<protein>
    <submittedName>
        <fullName evidence="3">Uncharacterized protein</fullName>
    </submittedName>
</protein>
<comment type="caution">
    <text evidence="3">The sequence shown here is derived from an EMBL/GenBank/DDBJ whole genome shotgun (WGS) entry which is preliminary data.</text>
</comment>
<sequence>MDVKIINIFLLIQIIVSINALPYQTSNISSVKNNTWHDLNETMKNFNRNNGSNLKPTEKKKTFLDQIKNIEIDLILNNSTIFVNETVSPIVMNSTVSLNNITLERIDPIIEILQPIQVINQTDVLNETVIQEVVVLDENSTVSFKPLANISNLTHVEELVELDENISRIDENNTVSIRPLVNISIPIAEKLTANLSEALILESNEPKIYQLDSMIKLVYIESFNRSVLSFDPHSIEESIKHSILKYIDSKMSHVCVNLTFNYTIDPKNVLFDDFPILLNLTLKTPVLLSEDQLQNAMVDYSINNKRCTIQNDTQIRCSLFRQKDSSSLLRISDYWIELSQLTPRQQKLNGAEYEIFTYKPAWIVGLAIIGGIIAIFFLGCIVAICYTRRPYRRCGKVYEIESANRKSNQPFIPGVHPTTKASAVTRTKEMYYQ</sequence>
<keyword evidence="2" id="KW-0732">Signal</keyword>
<proteinExistence type="predicted"/>
<keyword evidence="1" id="KW-1133">Transmembrane helix</keyword>
<reference evidence="3" key="1">
    <citation type="submission" date="2021-02" db="EMBL/GenBank/DDBJ databases">
        <authorList>
            <person name="Nowell W R."/>
        </authorList>
    </citation>
    <scope>NUCLEOTIDE SEQUENCE</scope>
    <source>
        <strain evidence="3">Ploen Becks lab</strain>
    </source>
</reference>
<evidence type="ECO:0000313" key="4">
    <source>
        <dbReference type="Proteomes" id="UP000663879"/>
    </source>
</evidence>
<dbReference type="AlphaFoldDB" id="A0A813Q4M1"/>
<feature type="chain" id="PRO_5033034145" evidence="2">
    <location>
        <begin position="21"/>
        <end position="433"/>
    </location>
</feature>
<keyword evidence="1" id="KW-0472">Membrane</keyword>
<dbReference type="EMBL" id="CAJNOC010000440">
    <property type="protein sequence ID" value="CAF0761910.1"/>
    <property type="molecule type" value="Genomic_DNA"/>
</dbReference>
<gene>
    <name evidence="3" type="ORF">OXX778_LOCUS4478</name>
</gene>
<feature type="signal peptide" evidence="2">
    <location>
        <begin position="1"/>
        <end position="20"/>
    </location>
</feature>
<keyword evidence="4" id="KW-1185">Reference proteome</keyword>
<dbReference type="OrthoDB" id="10488137at2759"/>
<name>A0A813Q4M1_9BILA</name>
<dbReference type="Proteomes" id="UP000663879">
    <property type="component" value="Unassembled WGS sequence"/>
</dbReference>
<accession>A0A813Q4M1</accession>
<evidence type="ECO:0000256" key="1">
    <source>
        <dbReference type="SAM" id="Phobius"/>
    </source>
</evidence>
<feature type="transmembrane region" description="Helical" evidence="1">
    <location>
        <begin position="362"/>
        <end position="386"/>
    </location>
</feature>
<evidence type="ECO:0000256" key="2">
    <source>
        <dbReference type="SAM" id="SignalP"/>
    </source>
</evidence>
<organism evidence="3 4">
    <name type="scientific">Brachionus calyciflorus</name>
    <dbReference type="NCBI Taxonomy" id="104777"/>
    <lineage>
        <taxon>Eukaryota</taxon>
        <taxon>Metazoa</taxon>
        <taxon>Spiralia</taxon>
        <taxon>Gnathifera</taxon>
        <taxon>Rotifera</taxon>
        <taxon>Eurotatoria</taxon>
        <taxon>Monogononta</taxon>
        <taxon>Pseudotrocha</taxon>
        <taxon>Ploima</taxon>
        <taxon>Brachionidae</taxon>
        <taxon>Brachionus</taxon>
    </lineage>
</organism>